<gene>
    <name evidence="2" type="ORF">SPIL2461_LOCUS8238</name>
</gene>
<evidence type="ECO:0000313" key="3">
    <source>
        <dbReference type="Proteomes" id="UP000649617"/>
    </source>
</evidence>
<organism evidence="2 3">
    <name type="scientific">Symbiodinium pilosum</name>
    <name type="common">Dinoflagellate</name>
    <dbReference type="NCBI Taxonomy" id="2952"/>
    <lineage>
        <taxon>Eukaryota</taxon>
        <taxon>Sar</taxon>
        <taxon>Alveolata</taxon>
        <taxon>Dinophyceae</taxon>
        <taxon>Suessiales</taxon>
        <taxon>Symbiodiniaceae</taxon>
        <taxon>Symbiodinium</taxon>
    </lineage>
</organism>
<dbReference type="Proteomes" id="UP000649617">
    <property type="component" value="Unassembled WGS sequence"/>
</dbReference>
<keyword evidence="3" id="KW-1185">Reference proteome</keyword>
<evidence type="ECO:0000313" key="2">
    <source>
        <dbReference type="EMBL" id="CAE7347355.1"/>
    </source>
</evidence>
<feature type="region of interest" description="Disordered" evidence="1">
    <location>
        <begin position="379"/>
        <end position="425"/>
    </location>
</feature>
<dbReference type="AlphaFoldDB" id="A0A812PTM4"/>
<comment type="caution">
    <text evidence="2">The sequence shown here is derived from an EMBL/GenBank/DDBJ whole genome shotgun (WGS) entry which is preliminary data.</text>
</comment>
<reference evidence="2" key="1">
    <citation type="submission" date="2021-02" db="EMBL/GenBank/DDBJ databases">
        <authorList>
            <person name="Dougan E. K."/>
            <person name="Rhodes N."/>
            <person name="Thang M."/>
            <person name="Chan C."/>
        </authorList>
    </citation>
    <scope>NUCLEOTIDE SEQUENCE</scope>
</reference>
<feature type="region of interest" description="Disordered" evidence="1">
    <location>
        <begin position="217"/>
        <end position="238"/>
    </location>
</feature>
<sequence length="648" mass="71547">MASLLDGLSFARFMEVTDGESATEGKYGIPRFDGSVHHLQEYSFRVRMRALKEKDLDPAEIKKIGPLGIRLVEGLRGPALHIVKQLDPETLASEKGPELIVKKLTETLRPRRQQEARELYQAGAKEHGPLSRQHGEPMAMFTLRRRTWWSMLQDLDSDIRLPEIILAEQILQSSKISDDQALMVRTVLGNKLTVSGVCDELLNHHGAIHLKERRQATSTSWRPRFGGGKHSSKGKGKPWQSYAAYHEETFEGADEAYFGCDYDQTYSEYRPDDGNDAGYYAGYEAEVDYDLYEGEDPILNVFAAMVAEGLDENIDQESAEYAAEVLQAESEAYFTRQQAQSRGHSGFGGKYEVRGELSLEERKARVTALKARTACRRCGQKGHWSGDPTCPKGSSKGKRPAVSSASSSLTSTGKGGKTNAKPGKGSFKPRTVYFAVTDQDPPKVKTGYMAYNGKYSQVSAFFLGWCGSDLVDFDAELDWTESQAQGQTGQRFAAIEGYSVDGDYDIFGGLFVVLDSYDGDFLNSELAVAVPKLTAAPGSNSEDRVVSMPSSVSSWSVVSGHDWDQRMLFEALQQNQGVVMDQLLQASGMNSTSGPMALEDEVDIPDDFDVAEAMSLAPPAEEQEEEEETHLLHYQSALLRQATANTSE</sequence>
<proteinExistence type="predicted"/>
<feature type="compositionally biased region" description="Low complexity" evidence="1">
    <location>
        <begin position="403"/>
        <end position="412"/>
    </location>
</feature>
<protein>
    <submittedName>
        <fullName evidence="2">Uncharacterized protein</fullName>
    </submittedName>
</protein>
<name>A0A812PTM4_SYMPI</name>
<dbReference type="OrthoDB" id="432251at2759"/>
<dbReference type="EMBL" id="CAJNIZ010013347">
    <property type="protein sequence ID" value="CAE7347355.1"/>
    <property type="molecule type" value="Genomic_DNA"/>
</dbReference>
<evidence type="ECO:0000256" key="1">
    <source>
        <dbReference type="SAM" id="MobiDB-lite"/>
    </source>
</evidence>
<accession>A0A812PTM4</accession>